<organism evidence="18 19">
    <name type="scientific">Candidatus Nephthysia bennettiae</name>
    <dbReference type="NCBI Taxonomy" id="3127016"/>
    <lineage>
        <taxon>Bacteria</taxon>
        <taxon>Bacillati</taxon>
        <taxon>Candidatus Dormiibacterota</taxon>
        <taxon>Candidatus Dormibacteria</taxon>
        <taxon>Candidatus Dormibacterales</taxon>
        <taxon>Candidatus Dormibacteraceae</taxon>
        <taxon>Candidatus Nephthysia</taxon>
    </lineage>
</organism>
<dbReference type="SUPFAM" id="SSF52935">
    <property type="entry name" value="PK C-terminal domain-like"/>
    <property type="match status" value="1"/>
</dbReference>
<keyword evidence="12 18" id="KW-0670">Pyruvate</keyword>
<comment type="pathway">
    <text evidence="2 14">Carbohydrate degradation; glycolysis; pyruvate from D-glyceraldehyde 3-phosphate: step 5/5.</text>
</comment>
<dbReference type="Gene3D" id="3.20.20.60">
    <property type="entry name" value="Phosphoenolpyruvate-binding domains"/>
    <property type="match status" value="1"/>
</dbReference>
<sequence>MRRTRIVCTLGPSSSTPGVIRKMIAAGMDVARLNFSHGALDTHRESVRLVRDAAAAAGRHVALLQDLQGPKIRTGSLAPPLVRLLRGRRVRLTARAVTGGIDLVPVSHRELIQVLRPNDRVLLADGEIELRVAAVDADDAECVVVRGGMLGERKGVTAPGRPLDLPPLTEKDRRDLELGAELGFDYVALSFVRTAADLAACRTALDHCRLLTPVIAKLERAAALRNLKEILEVADGVMVARGDLGVELPLGEVPAAQKDIIQRANRAGVPVITATEMLESMVTSSRPTRAEASDVANAIWDGTDAVMLSQETSIGAHPVESVKAMARVCLAAESHPSYQRARPSPGRPPGSPGARPWREAGSVGAAMALAAAEIASEIGARAIIAFTESGTTARRVSKARPTVPIIAASPHAAVLRRTALFHGVAPLEVPQGVDTDDMADKATRSARSAGLVRPGDRVVLVAGVPVGLSGQTNLVKVEVVA</sequence>
<proteinExistence type="inferred from homology"/>
<dbReference type="InterPro" id="IPR015795">
    <property type="entry name" value="Pyrv_Knase_C"/>
</dbReference>
<comment type="similarity">
    <text evidence="3 14">Belongs to the pyruvate kinase family.</text>
</comment>
<keyword evidence="11 14" id="KW-0324">Glycolysis</keyword>
<feature type="domain" description="Pyruvate kinase barrel" evidence="16">
    <location>
        <begin position="1"/>
        <end position="322"/>
    </location>
</feature>
<evidence type="ECO:0000256" key="11">
    <source>
        <dbReference type="ARBA" id="ARBA00023152"/>
    </source>
</evidence>
<name>A0A934K2L3_9BACT</name>
<dbReference type="GO" id="GO:0005524">
    <property type="term" value="F:ATP binding"/>
    <property type="evidence" value="ECO:0007669"/>
    <property type="project" value="UniProtKB-KW"/>
</dbReference>
<evidence type="ECO:0000256" key="2">
    <source>
        <dbReference type="ARBA" id="ARBA00004997"/>
    </source>
</evidence>
<keyword evidence="8 14" id="KW-0418">Kinase</keyword>
<dbReference type="InterPro" id="IPR015806">
    <property type="entry name" value="Pyrv_Knase_insert_dom_sf"/>
</dbReference>
<evidence type="ECO:0000256" key="3">
    <source>
        <dbReference type="ARBA" id="ARBA00008663"/>
    </source>
</evidence>
<keyword evidence="7" id="KW-0547">Nucleotide-binding</keyword>
<dbReference type="AlphaFoldDB" id="A0A934K2L3"/>
<dbReference type="InterPro" id="IPR001697">
    <property type="entry name" value="Pyr_Knase"/>
</dbReference>
<evidence type="ECO:0000259" key="16">
    <source>
        <dbReference type="Pfam" id="PF00224"/>
    </source>
</evidence>
<evidence type="ECO:0000256" key="8">
    <source>
        <dbReference type="ARBA" id="ARBA00022777"/>
    </source>
</evidence>
<dbReference type="NCBIfam" id="NF004491">
    <property type="entry name" value="PRK05826.1"/>
    <property type="match status" value="1"/>
</dbReference>
<keyword evidence="10 14" id="KW-0460">Magnesium</keyword>
<keyword evidence="19" id="KW-1185">Reference proteome</keyword>
<evidence type="ECO:0000259" key="17">
    <source>
        <dbReference type="Pfam" id="PF02887"/>
    </source>
</evidence>
<keyword evidence="9" id="KW-0067">ATP-binding</keyword>
<dbReference type="GO" id="GO:0004743">
    <property type="term" value="F:pyruvate kinase activity"/>
    <property type="evidence" value="ECO:0007669"/>
    <property type="project" value="UniProtKB-UniRule"/>
</dbReference>
<dbReference type="FunFam" id="2.40.33.10:FF:000001">
    <property type="entry name" value="Pyruvate kinase"/>
    <property type="match status" value="1"/>
</dbReference>
<dbReference type="InterPro" id="IPR015793">
    <property type="entry name" value="Pyrv_Knase_brl"/>
</dbReference>
<feature type="domain" description="Pyruvate kinase C-terminal" evidence="17">
    <location>
        <begin position="366"/>
        <end position="477"/>
    </location>
</feature>
<dbReference type="PANTHER" id="PTHR11817">
    <property type="entry name" value="PYRUVATE KINASE"/>
    <property type="match status" value="1"/>
</dbReference>
<dbReference type="SUPFAM" id="SSF50800">
    <property type="entry name" value="PK beta-barrel domain-like"/>
    <property type="match status" value="1"/>
</dbReference>
<keyword evidence="6" id="KW-0479">Metal-binding</keyword>
<evidence type="ECO:0000256" key="10">
    <source>
        <dbReference type="ARBA" id="ARBA00022842"/>
    </source>
</evidence>
<comment type="caution">
    <text evidence="18">The sequence shown here is derived from an EMBL/GenBank/DDBJ whole genome shotgun (WGS) entry which is preliminary data.</text>
</comment>
<dbReference type="Pfam" id="PF00224">
    <property type="entry name" value="PK"/>
    <property type="match status" value="1"/>
</dbReference>
<evidence type="ECO:0000313" key="19">
    <source>
        <dbReference type="Proteomes" id="UP000612893"/>
    </source>
</evidence>
<accession>A0A934K2L3</accession>
<evidence type="ECO:0000313" key="18">
    <source>
        <dbReference type="EMBL" id="MBJ7599367.1"/>
    </source>
</evidence>
<reference evidence="18" key="1">
    <citation type="submission" date="2020-10" db="EMBL/GenBank/DDBJ databases">
        <title>Ca. Dormibacterota MAGs.</title>
        <authorList>
            <person name="Montgomery K."/>
        </authorList>
    </citation>
    <scope>NUCLEOTIDE SEQUENCE [LARGE SCALE GENOMIC DNA]</scope>
    <source>
        <strain evidence="18">SC8812_S17_10</strain>
    </source>
</reference>
<dbReference type="InterPro" id="IPR015813">
    <property type="entry name" value="Pyrv/PenolPyrv_kinase-like_dom"/>
</dbReference>
<evidence type="ECO:0000256" key="14">
    <source>
        <dbReference type="RuleBase" id="RU000504"/>
    </source>
</evidence>
<evidence type="ECO:0000256" key="1">
    <source>
        <dbReference type="ARBA" id="ARBA00001958"/>
    </source>
</evidence>
<evidence type="ECO:0000256" key="15">
    <source>
        <dbReference type="SAM" id="MobiDB-lite"/>
    </source>
</evidence>
<evidence type="ECO:0000256" key="12">
    <source>
        <dbReference type="ARBA" id="ARBA00023317"/>
    </source>
</evidence>
<evidence type="ECO:0000256" key="4">
    <source>
        <dbReference type="ARBA" id="ARBA00012142"/>
    </source>
</evidence>
<dbReference type="NCBIfam" id="NF004978">
    <property type="entry name" value="PRK06354.1"/>
    <property type="match status" value="1"/>
</dbReference>
<dbReference type="SUPFAM" id="SSF51621">
    <property type="entry name" value="Phosphoenolpyruvate/pyruvate domain"/>
    <property type="match status" value="1"/>
</dbReference>
<evidence type="ECO:0000256" key="9">
    <source>
        <dbReference type="ARBA" id="ARBA00022840"/>
    </source>
</evidence>
<dbReference type="EC" id="2.7.1.40" evidence="4 13"/>
<feature type="region of interest" description="Disordered" evidence="15">
    <location>
        <begin position="334"/>
        <end position="359"/>
    </location>
</feature>
<dbReference type="Gene3D" id="2.40.33.10">
    <property type="entry name" value="PK beta-barrel domain-like"/>
    <property type="match status" value="1"/>
</dbReference>
<evidence type="ECO:0000256" key="6">
    <source>
        <dbReference type="ARBA" id="ARBA00022723"/>
    </source>
</evidence>
<dbReference type="NCBIfam" id="TIGR01064">
    <property type="entry name" value="pyruv_kin"/>
    <property type="match status" value="1"/>
</dbReference>
<dbReference type="Pfam" id="PF02887">
    <property type="entry name" value="PK_C"/>
    <property type="match status" value="1"/>
</dbReference>
<evidence type="ECO:0000256" key="13">
    <source>
        <dbReference type="NCBIfam" id="TIGR01064"/>
    </source>
</evidence>
<evidence type="ECO:0000256" key="5">
    <source>
        <dbReference type="ARBA" id="ARBA00022679"/>
    </source>
</evidence>
<dbReference type="GO" id="GO:0030955">
    <property type="term" value="F:potassium ion binding"/>
    <property type="evidence" value="ECO:0007669"/>
    <property type="project" value="UniProtKB-UniRule"/>
</dbReference>
<protein>
    <recommendedName>
        <fullName evidence="4 13">Pyruvate kinase</fullName>
        <ecNumber evidence="4 13">2.7.1.40</ecNumber>
    </recommendedName>
</protein>
<comment type="cofactor">
    <cofactor evidence="1">
        <name>K(+)</name>
        <dbReference type="ChEBI" id="CHEBI:29103"/>
    </cofactor>
</comment>
<dbReference type="PRINTS" id="PR01050">
    <property type="entry name" value="PYRUVTKNASE"/>
</dbReference>
<dbReference type="GO" id="GO:0000287">
    <property type="term" value="F:magnesium ion binding"/>
    <property type="evidence" value="ECO:0007669"/>
    <property type="project" value="UniProtKB-UniRule"/>
</dbReference>
<comment type="catalytic activity">
    <reaction evidence="14">
        <text>pyruvate + ATP = phosphoenolpyruvate + ADP + H(+)</text>
        <dbReference type="Rhea" id="RHEA:18157"/>
        <dbReference type="ChEBI" id="CHEBI:15361"/>
        <dbReference type="ChEBI" id="CHEBI:15378"/>
        <dbReference type="ChEBI" id="CHEBI:30616"/>
        <dbReference type="ChEBI" id="CHEBI:58702"/>
        <dbReference type="ChEBI" id="CHEBI:456216"/>
        <dbReference type="EC" id="2.7.1.40"/>
    </reaction>
</comment>
<dbReference type="Gene3D" id="3.40.1380.20">
    <property type="entry name" value="Pyruvate kinase, C-terminal domain"/>
    <property type="match status" value="1"/>
</dbReference>
<gene>
    <name evidence="18" type="primary">pyk</name>
    <name evidence="18" type="ORF">JF922_14985</name>
</gene>
<dbReference type="RefSeq" id="WP_338202860.1">
    <property type="nucleotide sequence ID" value="NZ_JAEKNR010000149.1"/>
</dbReference>
<dbReference type="GO" id="GO:0016301">
    <property type="term" value="F:kinase activity"/>
    <property type="evidence" value="ECO:0007669"/>
    <property type="project" value="UniProtKB-KW"/>
</dbReference>
<dbReference type="InterPro" id="IPR011037">
    <property type="entry name" value="Pyrv_Knase-like_insert_dom_sf"/>
</dbReference>
<dbReference type="InterPro" id="IPR040442">
    <property type="entry name" value="Pyrv_kinase-like_dom_sf"/>
</dbReference>
<dbReference type="Proteomes" id="UP000612893">
    <property type="component" value="Unassembled WGS sequence"/>
</dbReference>
<dbReference type="InterPro" id="IPR036918">
    <property type="entry name" value="Pyrv_Knase_C_sf"/>
</dbReference>
<keyword evidence="5 14" id="KW-0808">Transferase</keyword>
<evidence type="ECO:0000256" key="7">
    <source>
        <dbReference type="ARBA" id="ARBA00022741"/>
    </source>
</evidence>
<dbReference type="EMBL" id="JAEKNR010000149">
    <property type="protein sequence ID" value="MBJ7599367.1"/>
    <property type="molecule type" value="Genomic_DNA"/>
</dbReference>